<evidence type="ECO:0000313" key="3">
    <source>
        <dbReference type="Proteomes" id="UP000036403"/>
    </source>
</evidence>
<feature type="region of interest" description="Disordered" evidence="1">
    <location>
        <begin position="77"/>
        <end position="102"/>
    </location>
</feature>
<gene>
    <name evidence="2" type="ORF">RF55_14589</name>
</gene>
<name>A0A0J7K881_LASNI</name>
<dbReference type="AlphaFoldDB" id="A0A0J7K881"/>
<evidence type="ECO:0000256" key="1">
    <source>
        <dbReference type="SAM" id="MobiDB-lite"/>
    </source>
</evidence>
<keyword evidence="3" id="KW-1185">Reference proteome</keyword>
<comment type="caution">
    <text evidence="2">The sequence shown here is derived from an EMBL/GenBank/DDBJ whole genome shotgun (WGS) entry which is preliminary data.</text>
</comment>
<dbReference type="PaxDb" id="67767-A0A0J7K881"/>
<protein>
    <submittedName>
        <fullName evidence="2">Zinc finger bed domain-containing protein 4-like protein</fullName>
    </submittedName>
</protein>
<organism evidence="2 3">
    <name type="scientific">Lasius niger</name>
    <name type="common">Black garden ant</name>
    <dbReference type="NCBI Taxonomy" id="67767"/>
    <lineage>
        <taxon>Eukaryota</taxon>
        <taxon>Metazoa</taxon>
        <taxon>Ecdysozoa</taxon>
        <taxon>Arthropoda</taxon>
        <taxon>Hexapoda</taxon>
        <taxon>Insecta</taxon>
        <taxon>Pterygota</taxon>
        <taxon>Neoptera</taxon>
        <taxon>Endopterygota</taxon>
        <taxon>Hymenoptera</taxon>
        <taxon>Apocrita</taxon>
        <taxon>Aculeata</taxon>
        <taxon>Formicoidea</taxon>
        <taxon>Formicidae</taxon>
        <taxon>Formicinae</taxon>
        <taxon>Lasius</taxon>
        <taxon>Lasius</taxon>
    </lineage>
</organism>
<proteinExistence type="predicted"/>
<dbReference type="OrthoDB" id="117690at2759"/>
<reference evidence="2 3" key="1">
    <citation type="submission" date="2015-04" db="EMBL/GenBank/DDBJ databases">
        <title>Lasius niger genome sequencing.</title>
        <authorList>
            <person name="Konorov E.A."/>
            <person name="Nikitin M.A."/>
            <person name="Kirill M.V."/>
            <person name="Chang P."/>
        </authorList>
    </citation>
    <scope>NUCLEOTIDE SEQUENCE [LARGE SCALE GENOMIC DNA]</scope>
    <source>
        <tissue evidence="2">Whole</tissue>
    </source>
</reference>
<sequence length="149" mass="17366">MRYCNKEETVKFTPKLHNVRLSMQQGLNNRFAYLKDDKIFLLATILDPRFKMNFFFDHLQMEKARQYLLLEGLKTGFGGSSDESTHSSPIKKKRPEENPYTHSSFWKCYDEVAAEQKSFDDTGTTSLISTELDAYLKIGRISRCDNPYT</sequence>
<dbReference type="EMBL" id="LBMM01012076">
    <property type="protein sequence ID" value="KMQ86421.1"/>
    <property type="molecule type" value="Genomic_DNA"/>
</dbReference>
<accession>A0A0J7K881</accession>
<dbReference type="Proteomes" id="UP000036403">
    <property type="component" value="Unassembled WGS sequence"/>
</dbReference>
<evidence type="ECO:0000313" key="2">
    <source>
        <dbReference type="EMBL" id="KMQ86421.1"/>
    </source>
</evidence>